<keyword evidence="4" id="KW-0479">Metal-binding</keyword>
<gene>
    <name evidence="11" type="ORF">SK578_1169</name>
</gene>
<evidence type="ECO:0000313" key="12">
    <source>
        <dbReference type="Proteomes" id="UP000028089"/>
    </source>
</evidence>
<dbReference type="InterPro" id="IPR017927">
    <property type="entry name" value="FAD-bd_FR_type"/>
</dbReference>
<feature type="transmembrane region" description="Helical" evidence="9">
    <location>
        <begin position="176"/>
        <end position="199"/>
    </location>
</feature>
<keyword evidence="9" id="KW-0812">Transmembrane</keyword>
<dbReference type="InterPro" id="IPR039261">
    <property type="entry name" value="FNR_nucleotide-bd"/>
</dbReference>
<dbReference type="InterPro" id="IPR050415">
    <property type="entry name" value="MRET"/>
</dbReference>
<keyword evidence="5" id="KW-0274">FAD</keyword>
<evidence type="ECO:0000256" key="9">
    <source>
        <dbReference type="SAM" id="Phobius"/>
    </source>
</evidence>
<dbReference type="Proteomes" id="UP000028089">
    <property type="component" value="Unassembled WGS sequence"/>
</dbReference>
<evidence type="ECO:0000259" key="10">
    <source>
        <dbReference type="PROSITE" id="PS51384"/>
    </source>
</evidence>
<keyword evidence="8" id="KW-0411">Iron-sulfur</keyword>
<evidence type="ECO:0000256" key="7">
    <source>
        <dbReference type="ARBA" id="ARBA00023004"/>
    </source>
</evidence>
<feature type="transmembrane region" description="Helical" evidence="9">
    <location>
        <begin position="40"/>
        <end position="59"/>
    </location>
</feature>
<evidence type="ECO:0000256" key="5">
    <source>
        <dbReference type="ARBA" id="ARBA00022827"/>
    </source>
</evidence>
<sequence length="431" mass="49664">MLKQQPKVLYLTWTAILVALPLPLIILLNTSLLDTISNLFLYDLGLIAYVWWLAIVYLSTRPQWLDRLIGLPAMYFVHGMLGVLALLAIFFHQQFLFSMHTEIRLTGEWAWYLAVFGIAYAIFFMSGWLVDRMPVAKRLKDRLQIFFKHELSVWIHRLHFVMIGLVWLHVHFINRIAILTPFIILFDLYTVYFLSCYVWQKYIVDFGSLVQGELIASTSLSPTVQELQIKVPKDHHYQAGDFYFMRFKDKRISSEKHPFSVASAPSQDGNILTFIIQGLGDFTKKVPNLPIDTQVELEGPFGRFGPIIEESSAKQPIILYGLGSGIAPLKSIADEYSGKRSVHIIWSGKNEQEMYYQEYFETLAQDNQLTSYHGKAHRFTKEELGEILSAKEMRQGLFFIVGGAQTLLKVEKTLITLGISKNRIHDERLTM</sequence>
<keyword evidence="3" id="KW-0001">2Fe-2S</keyword>
<keyword evidence="7" id="KW-0408">Iron</keyword>
<evidence type="ECO:0000256" key="1">
    <source>
        <dbReference type="ARBA" id="ARBA00001974"/>
    </source>
</evidence>
<reference evidence="11 12" key="1">
    <citation type="submission" date="2014-05" db="EMBL/GenBank/DDBJ databases">
        <authorList>
            <person name="Daugherty S.C."/>
            <person name="Tallon L.J."/>
            <person name="Sadzewicz L."/>
            <person name="Kilian M."/>
            <person name="Tettelin H."/>
        </authorList>
    </citation>
    <scope>NUCLEOTIDE SEQUENCE [LARGE SCALE GENOMIC DNA]</scope>
    <source>
        <strain evidence="11 12">SK578</strain>
    </source>
</reference>
<feature type="transmembrane region" description="Helical" evidence="9">
    <location>
        <begin position="71"/>
        <end position="91"/>
    </location>
</feature>
<feature type="domain" description="FAD-binding FR-type" evidence="10">
    <location>
        <begin position="207"/>
        <end position="307"/>
    </location>
</feature>
<dbReference type="EMBL" id="JPFY01000013">
    <property type="protein sequence ID" value="KEQ45072.1"/>
    <property type="molecule type" value="Genomic_DNA"/>
</dbReference>
<evidence type="ECO:0000256" key="2">
    <source>
        <dbReference type="ARBA" id="ARBA00022630"/>
    </source>
</evidence>
<protein>
    <submittedName>
        <fullName evidence="11">Oxidoreductase FAD-binding domain protein</fullName>
    </submittedName>
</protein>
<evidence type="ECO:0000256" key="8">
    <source>
        <dbReference type="ARBA" id="ARBA00023014"/>
    </source>
</evidence>
<dbReference type="PANTHER" id="PTHR47354:SF8">
    <property type="entry name" value="1,2-PHENYLACETYL-COA EPOXIDASE, SUBUNIT E"/>
    <property type="match status" value="1"/>
</dbReference>
<feature type="transmembrane region" description="Helical" evidence="9">
    <location>
        <begin position="151"/>
        <end position="170"/>
    </location>
</feature>
<dbReference type="PATRIC" id="fig|28037.93.peg.1123"/>
<dbReference type="Gene3D" id="3.40.50.80">
    <property type="entry name" value="Nucleotide-binding domain of ferredoxin-NADP reductase (FNR) module"/>
    <property type="match status" value="1"/>
</dbReference>
<keyword evidence="6" id="KW-0560">Oxidoreductase</keyword>
<dbReference type="GO" id="GO:0046872">
    <property type="term" value="F:metal ion binding"/>
    <property type="evidence" value="ECO:0007669"/>
    <property type="project" value="UniProtKB-KW"/>
</dbReference>
<name>A0A081QQ49_STRMT</name>
<evidence type="ECO:0000256" key="6">
    <source>
        <dbReference type="ARBA" id="ARBA00023002"/>
    </source>
</evidence>
<evidence type="ECO:0000313" key="11">
    <source>
        <dbReference type="EMBL" id="KEQ45072.1"/>
    </source>
</evidence>
<dbReference type="SUPFAM" id="SSF52343">
    <property type="entry name" value="Ferredoxin reductase-like, C-terminal NADP-linked domain"/>
    <property type="match status" value="1"/>
</dbReference>
<dbReference type="GO" id="GO:0016491">
    <property type="term" value="F:oxidoreductase activity"/>
    <property type="evidence" value="ECO:0007669"/>
    <property type="project" value="UniProtKB-KW"/>
</dbReference>
<feature type="transmembrane region" description="Helical" evidence="9">
    <location>
        <begin position="7"/>
        <end position="28"/>
    </location>
</feature>
<feature type="transmembrane region" description="Helical" evidence="9">
    <location>
        <begin position="111"/>
        <end position="130"/>
    </location>
</feature>
<dbReference type="Pfam" id="PF08022">
    <property type="entry name" value="FAD_binding_8"/>
    <property type="match status" value="1"/>
</dbReference>
<accession>A0A081QQ49</accession>
<comment type="caution">
    <text evidence="11">The sequence shown here is derived from an EMBL/GenBank/DDBJ whole genome shotgun (WGS) entry which is preliminary data.</text>
</comment>
<dbReference type="RefSeq" id="WP_042751160.1">
    <property type="nucleotide sequence ID" value="NZ_JPFY01000013.1"/>
</dbReference>
<dbReference type="GO" id="GO:0050660">
    <property type="term" value="F:flavin adenine dinucleotide binding"/>
    <property type="evidence" value="ECO:0007669"/>
    <property type="project" value="TreeGrafter"/>
</dbReference>
<keyword evidence="2" id="KW-0285">Flavoprotein</keyword>
<dbReference type="InterPro" id="IPR013112">
    <property type="entry name" value="FAD-bd_8"/>
</dbReference>
<dbReference type="SUPFAM" id="SSF63380">
    <property type="entry name" value="Riboflavin synthase domain-like"/>
    <property type="match status" value="1"/>
</dbReference>
<dbReference type="AlphaFoldDB" id="A0A081QQ49"/>
<dbReference type="Gene3D" id="2.40.30.10">
    <property type="entry name" value="Translation factors"/>
    <property type="match status" value="1"/>
</dbReference>
<keyword evidence="9" id="KW-0472">Membrane</keyword>
<dbReference type="GO" id="GO:0051537">
    <property type="term" value="F:2 iron, 2 sulfur cluster binding"/>
    <property type="evidence" value="ECO:0007669"/>
    <property type="project" value="UniProtKB-KW"/>
</dbReference>
<dbReference type="PROSITE" id="PS51384">
    <property type="entry name" value="FAD_FR"/>
    <property type="match status" value="1"/>
</dbReference>
<evidence type="ECO:0000256" key="3">
    <source>
        <dbReference type="ARBA" id="ARBA00022714"/>
    </source>
</evidence>
<dbReference type="InterPro" id="IPR017938">
    <property type="entry name" value="Riboflavin_synthase-like_b-brl"/>
</dbReference>
<organism evidence="11 12">
    <name type="scientific">Streptococcus mitis</name>
    <dbReference type="NCBI Taxonomy" id="28037"/>
    <lineage>
        <taxon>Bacteria</taxon>
        <taxon>Bacillati</taxon>
        <taxon>Bacillota</taxon>
        <taxon>Bacilli</taxon>
        <taxon>Lactobacillales</taxon>
        <taxon>Streptococcaceae</taxon>
        <taxon>Streptococcus</taxon>
        <taxon>Streptococcus mitis group</taxon>
    </lineage>
</organism>
<keyword evidence="9" id="KW-1133">Transmembrane helix</keyword>
<dbReference type="PANTHER" id="PTHR47354">
    <property type="entry name" value="NADH OXIDOREDUCTASE HCR"/>
    <property type="match status" value="1"/>
</dbReference>
<comment type="cofactor">
    <cofactor evidence="1">
        <name>FAD</name>
        <dbReference type="ChEBI" id="CHEBI:57692"/>
    </cofactor>
</comment>
<proteinExistence type="predicted"/>
<evidence type="ECO:0000256" key="4">
    <source>
        <dbReference type="ARBA" id="ARBA00022723"/>
    </source>
</evidence>